<protein>
    <recommendedName>
        <fullName evidence="5">LPS export ABC transporter periplasmic protein LptC</fullName>
    </recommendedName>
</protein>
<evidence type="ECO:0008006" key="5">
    <source>
        <dbReference type="Google" id="ProtNLM"/>
    </source>
</evidence>
<dbReference type="Pfam" id="PF06835">
    <property type="entry name" value="LptC"/>
    <property type="match status" value="1"/>
</dbReference>
<gene>
    <name evidence="3" type="ordered locus">SAR116_1245</name>
</gene>
<feature type="region of interest" description="Disordered" evidence="1">
    <location>
        <begin position="1"/>
        <end position="25"/>
    </location>
</feature>
<dbReference type="NCBIfam" id="TIGR04409">
    <property type="entry name" value="LptC_YrbK"/>
    <property type="match status" value="1"/>
</dbReference>
<dbReference type="STRING" id="488538.SAR116_1245"/>
<name>D5BT91_PUNMI</name>
<dbReference type="OrthoDB" id="7873824at2"/>
<dbReference type="RefSeq" id="WP_013046115.1">
    <property type="nucleotide sequence ID" value="NC_014010.1"/>
</dbReference>
<evidence type="ECO:0000256" key="1">
    <source>
        <dbReference type="SAM" id="MobiDB-lite"/>
    </source>
</evidence>
<dbReference type="GO" id="GO:0005886">
    <property type="term" value="C:plasma membrane"/>
    <property type="evidence" value="ECO:0007669"/>
    <property type="project" value="InterPro"/>
</dbReference>
<dbReference type="Proteomes" id="UP000007460">
    <property type="component" value="Chromosome"/>
</dbReference>
<evidence type="ECO:0000313" key="3">
    <source>
        <dbReference type="EMBL" id="ADE39488.1"/>
    </source>
</evidence>
<evidence type="ECO:0000256" key="2">
    <source>
        <dbReference type="SAM" id="Phobius"/>
    </source>
</evidence>
<accession>D5BT91</accession>
<dbReference type="Gene3D" id="2.60.450.10">
    <property type="entry name" value="Lipopolysaccharide (LPS) transport protein A like domain"/>
    <property type="match status" value="1"/>
</dbReference>
<dbReference type="InterPro" id="IPR026265">
    <property type="entry name" value="LptC"/>
</dbReference>
<reference evidence="3 4" key="1">
    <citation type="journal article" date="2010" name="J. Bacteriol.">
        <title>Complete genome sequence of "Candidatus Puniceispirillum marinum" IMCC1322, a representative of the SAR116 clade in the Alphaproteobacteria.</title>
        <authorList>
            <person name="Oh H.M."/>
            <person name="Kwon K.K."/>
            <person name="Kang I."/>
            <person name="Kang S.G."/>
            <person name="Lee J.H."/>
            <person name="Kim S.J."/>
            <person name="Cho J.C."/>
        </authorList>
    </citation>
    <scope>NUCLEOTIDE SEQUENCE [LARGE SCALE GENOMIC DNA]</scope>
    <source>
        <strain evidence="3 4">IMCC1322</strain>
    </source>
</reference>
<dbReference type="HOGENOM" id="CLU_1255105_0_0_5"/>
<dbReference type="GO" id="GO:0015221">
    <property type="term" value="F:lipopolysaccharide transmembrane transporter activity"/>
    <property type="evidence" value="ECO:0007669"/>
    <property type="project" value="InterPro"/>
</dbReference>
<feature type="transmembrane region" description="Helical" evidence="2">
    <location>
        <begin position="30"/>
        <end position="54"/>
    </location>
</feature>
<keyword evidence="2" id="KW-0472">Membrane</keyword>
<organism evidence="3 4">
    <name type="scientific">Puniceispirillum marinum (strain IMCC1322)</name>
    <dbReference type="NCBI Taxonomy" id="488538"/>
    <lineage>
        <taxon>Bacteria</taxon>
        <taxon>Pseudomonadati</taxon>
        <taxon>Pseudomonadota</taxon>
        <taxon>Alphaproteobacteria</taxon>
        <taxon>Candidatus Puniceispirillales</taxon>
        <taxon>Candidatus Puniceispirillaceae</taxon>
        <taxon>Candidatus Puniceispirillum</taxon>
    </lineage>
</organism>
<dbReference type="KEGG" id="apb:SAR116_1245"/>
<dbReference type="eggNOG" id="COG5375">
    <property type="taxonomic scope" value="Bacteria"/>
</dbReference>
<keyword evidence="2" id="KW-0812">Transmembrane</keyword>
<keyword evidence="4" id="KW-1185">Reference proteome</keyword>
<dbReference type="InterPro" id="IPR010664">
    <property type="entry name" value="LipoPS_assembly_LptC-rel"/>
</dbReference>
<dbReference type="AlphaFoldDB" id="D5BT91"/>
<proteinExistence type="predicted"/>
<evidence type="ECO:0000313" key="4">
    <source>
        <dbReference type="Proteomes" id="UP000007460"/>
    </source>
</evidence>
<keyword evidence="2" id="KW-1133">Transmembrane helix</keyword>
<dbReference type="EMBL" id="CP001751">
    <property type="protein sequence ID" value="ADE39488.1"/>
    <property type="molecule type" value="Genomic_DNA"/>
</dbReference>
<sequence>MASDNNDTYDKKLTRFTPKKRASSAKKSTLLRPSVLLTGAGLTTLAAAVGWLGLYTKTSDVRVSIANIEVADDGGTQLTGARYKGTTKTGKTYEINATNAVEQNNGSGIIQLSEPTGFITQSDGGRINISALNGAFSQTDNLVDLTGMVVLKQTKQNVIMTTEALSANIDAGEMQSDLPVEVVSPDAHITGQNIRVTDHGNVMMFGGTSKMVLHNVKTIN</sequence>